<dbReference type="EMBL" id="CP051143">
    <property type="protein sequence ID" value="QIX02129.1"/>
    <property type="molecule type" value="Genomic_DNA"/>
</dbReference>
<keyword evidence="2" id="KW-0479">Metal-binding</keyword>
<organism evidence="6 7">
    <name type="scientific">Peltaster fructicola</name>
    <dbReference type="NCBI Taxonomy" id="286661"/>
    <lineage>
        <taxon>Eukaryota</taxon>
        <taxon>Fungi</taxon>
        <taxon>Dikarya</taxon>
        <taxon>Ascomycota</taxon>
        <taxon>Pezizomycotina</taxon>
        <taxon>Dothideomycetes</taxon>
        <taxon>Dothideomycetes incertae sedis</taxon>
        <taxon>Peltaster</taxon>
    </lineage>
</organism>
<dbReference type="AlphaFoldDB" id="A0A6H0Y5M2"/>
<evidence type="ECO:0000313" key="6">
    <source>
        <dbReference type="EMBL" id="QIX02129.1"/>
    </source>
</evidence>
<evidence type="ECO:0000256" key="4">
    <source>
        <dbReference type="ARBA" id="ARBA00023163"/>
    </source>
</evidence>
<keyword evidence="7" id="KW-1185">Reference proteome</keyword>
<evidence type="ECO:0000256" key="1">
    <source>
        <dbReference type="ARBA" id="ARBA00004123"/>
    </source>
</evidence>
<evidence type="ECO:0000256" key="3">
    <source>
        <dbReference type="ARBA" id="ARBA00023015"/>
    </source>
</evidence>
<dbReference type="GO" id="GO:0046872">
    <property type="term" value="F:metal ion binding"/>
    <property type="evidence" value="ECO:0007669"/>
    <property type="project" value="UniProtKB-KW"/>
</dbReference>
<sequence>MLGDSDVLGRTCALRSSEEVLPNIISPTLDIARTCLLLGMYWFAKGDCVRNTMFQGIANRAARTIVQESKWSKPGRSWLHCEIERRVLWSSWVTHCVNSDLYVIGSSADACMLNLPLPASPAAFEKVEVEPKSCLSDTLELADVARQRPAPWDTNISAEVDRLVLHWARIHDHIEQRKRVSAKQSLIELLDLDHWLSNWMRTMAPDLVYNKSNLCKHTSEGNQMTFVLLHSGFHQCRMILHATVVPQFGGLSASNEISPETVRISAVTALNNANAIAGLAADLLELDIDPSRLPPIVGHSMYVAATIHITFISASHTDLSNSARKGLTSTLAVLKLMKPYWANLQKLWSRIHVLYEAQVSRMPSPKEELDVFHNSNGHTCLIDHVVNNDRELGRLAEPLSDSVLRYGLRRLTTNVAVDDTSLTARDLDAVQHSYTTSGDPQQHPQAGQLSYRLLPNGYGISEAYGTYSQVPLSDTAQPATQSDHMTGITYDPQIIDGIDWSHFDLDNLLLSVAPFESQQSTSYDFMPGI</sequence>
<dbReference type="Proteomes" id="UP000503462">
    <property type="component" value="Chromosome 5"/>
</dbReference>
<keyword evidence="3" id="KW-0805">Transcription regulation</keyword>
<keyword evidence="4" id="KW-0804">Transcription</keyword>
<evidence type="ECO:0000313" key="7">
    <source>
        <dbReference type="Proteomes" id="UP000503462"/>
    </source>
</evidence>
<comment type="subcellular location">
    <subcellularLocation>
        <location evidence="1">Nucleus</location>
    </subcellularLocation>
</comment>
<evidence type="ECO:0008006" key="8">
    <source>
        <dbReference type="Google" id="ProtNLM"/>
    </source>
</evidence>
<name>A0A6H0Y5M2_9PEZI</name>
<dbReference type="OrthoDB" id="309640at2759"/>
<dbReference type="GO" id="GO:0000981">
    <property type="term" value="F:DNA-binding transcription factor activity, RNA polymerase II-specific"/>
    <property type="evidence" value="ECO:0007669"/>
    <property type="project" value="InterPro"/>
</dbReference>
<dbReference type="InterPro" id="IPR050815">
    <property type="entry name" value="TF_fung"/>
</dbReference>
<accession>A0A6H0Y5M2</accession>
<proteinExistence type="predicted"/>
<dbReference type="CDD" id="cd12148">
    <property type="entry name" value="fungal_TF_MHR"/>
    <property type="match status" value="1"/>
</dbReference>
<protein>
    <recommendedName>
        <fullName evidence="8">Transcription factor domain-containing protein</fullName>
    </recommendedName>
</protein>
<keyword evidence="5" id="KW-0539">Nucleus</keyword>
<evidence type="ECO:0000256" key="5">
    <source>
        <dbReference type="ARBA" id="ARBA00023242"/>
    </source>
</evidence>
<dbReference type="GO" id="GO:0005634">
    <property type="term" value="C:nucleus"/>
    <property type="evidence" value="ECO:0007669"/>
    <property type="project" value="UniProtKB-SubCell"/>
</dbReference>
<dbReference type="PANTHER" id="PTHR47338">
    <property type="entry name" value="ZN(II)2CYS6 TRANSCRIPTION FACTOR (EUROFUNG)-RELATED"/>
    <property type="match status" value="1"/>
</dbReference>
<reference evidence="6 7" key="1">
    <citation type="journal article" date="2016" name="Sci. Rep.">
        <title>Peltaster fructicola genome reveals evolution from an invasive phytopathogen to an ectophytic parasite.</title>
        <authorList>
            <person name="Xu C."/>
            <person name="Chen H."/>
            <person name="Gleason M.L."/>
            <person name="Xu J.R."/>
            <person name="Liu H."/>
            <person name="Zhang R."/>
            <person name="Sun G."/>
        </authorList>
    </citation>
    <scope>NUCLEOTIDE SEQUENCE [LARGE SCALE GENOMIC DNA]</scope>
    <source>
        <strain evidence="6 7">LNHT1506</strain>
    </source>
</reference>
<dbReference type="PANTHER" id="PTHR47338:SF16">
    <property type="entry name" value="TRANSCRIPTION FACTOR, PUTATIVE (AFU_ORTHOLOGUE AFUA_2G09360)-RELATED"/>
    <property type="match status" value="1"/>
</dbReference>
<evidence type="ECO:0000256" key="2">
    <source>
        <dbReference type="ARBA" id="ARBA00022723"/>
    </source>
</evidence>
<gene>
    <name evidence="6" type="ORF">AMS68_007646</name>
</gene>